<proteinExistence type="predicted"/>
<dbReference type="KEGG" id="sba:Sulba_0315"/>
<evidence type="ECO:0008006" key="4">
    <source>
        <dbReference type="Google" id="ProtNLM"/>
    </source>
</evidence>
<keyword evidence="1" id="KW-0812">Transmembrane</keyword>
<accession>I3XUL7</accession>
<evidence type="ECO:0000256" key="1">
    <source>
        <dbReference type="SAM" id="Phobius"/>
    </source>
</evidence>
<dbReference type="HOGENOM" id="CLU_164827_0_0_7"/>
<sequence>MVKSDNFIYFFTTCGFFIGLMFSILNFSEPEEVLFYTLEITLVFYLIIHVAVISFFDFDKIAPFVFNKKDHENIGDYFIQELESRERVMDNLLVSLDHMNQQYEKFMKGSTDSNESYGQKAA</sequence>
<reference evidence="2 3" key="1">
    <citation type="submission" date="2012-06" db="EMBL/GenBank/DDBJ databases">
        <title>Complete sequence of Sulfurospirillum barnesii SES-3.</title>
        <authorList>
            <consortium name="US DOE Joint Genome Institute"/>
            <person name="Lucas S."/>
            <person name="Han J."/>
            <person name="Lapidus A."/>
            <person name="Cheng J.-F."/>
            <person name="Goodwin L."/>
            <person name="Pitluck S."/>
            <person name="Peters L."/>
            <person name="Ovchinnikova G."/>
            <person name="Lu M."/>
            <person name="Detter J.C."/>
            <person name="Han C."/>
            <person name="Tapia R."/>
            <person name="Land M."/>
            <person name="Hauser L."/>
            <person name="Kyrpides N."/>
            <person name="Ivanova N."/>
            <person name="Pagani I."/>
            <person name="Stolz J."/>
            <person name="Arkin A."/>
            <person name="Dehal P."/>
            <person name="Oremland R."/>
            <person name="Saltikov C."/>
            <person name="Basu P."/>
            <person name="Hollibaugh J."/>
            <person name="Newman D."/>
            <person name="Stolyar S."/>
            <person name="Hazen T."/>
            <person name="Woyke T."/>
        </authorList>
    </citation>
    <scope>NUCLEOTIDE SEQUENCE [LARGE SCALE GENOMIC DNA]</scope>
    <source>
        <strain evidence="3">ATCC 700032 / DSM 10660 / SES-3</strain>
    </source>
</reference>
<dbReference type="EMBL" id="CP003333">
    <property type="protein sequence ID" value="AFL67641.1"/>
    <property type="molecule type" value="Genomic_DNA"/>
</dbReference>
<keyword evidence="1" id="KW-1133">Transmembrane helix</keyword>
<evidence type="ECO:0000313" key="2">
    <source>
        <dbReference type="EMBL" id="AFL67641.1"/>
    </source>
</evidence>
<feature type="transmembrane region" description="Helical" evidence="1">
    <location>
        <begin position="33"/>
        <end position="56"/>
    </location>
</feature>
<gene>
    <name evidence="2" type="ordered locus">Sulba_0315</name>
</gene>
<dbReference type="PATRIC" id="fig|760154.4.peg.316"/>
<dbReference type="STRING" id="760154.Sulba_0315"/>
<name>I3XUL7_SULBS</name>
<dbReference type="OrthoDB" id="5339624at2"/>
<keyword evidence="3" id="KW-1185">Reference proteome</keyword>
<feature type="transmembrane region" description="Helical" evidence="1">
    <location>
        <begin position="7"/>
        <end position="27"/>
    </location>
</feature>
<dbReference type="AlphaFoldDB" id="I3XUL7"/>
<evidence type="ECO:0000313" key="3">
    <source>
        <dbReference type="Proteomes" id="UP000006176"/>
    </source>
</evidence>
<keyword evidence="1" id="KW-0472">Membrane</keyword>
<organism evidence="2 3">
    <name type="scientific">Sulfurospirillum barnesii (strain ATCC 700032 / DSM 10660 / SES-3)</name>
    <dbReference type="NCBI Taxonomy" id="760154"/>
    <lineage>
        <taxon>Bacteria</taxon>
        <taxon>Pseudomonadati</taxon>
        <taxon>Campylobacterota</taxon>
        <taxon>Epsilonproteobacteria</taxon>
        <taxon>Campylobacterales</taxon>
        <taxon>Sulfurospirillaceae</taxon>
        <taxon>Sulfurospirillum</taxon>
    </lineage>
</organism>
<dbReference type="Proteomes" id="UP000006176">
    <property type="component" value="Chromosome"/>
</dbReference>
<protein>
    <recommendedName>
        <fullName evidence="4">Motility integral membrane protein</fullName>
    </recommendedName>
</protein>
<dbReference type="eggNOG" id="ENOG50309QF">
    <property type="taxonomic scope" value="Bacteria"/>
</dbReference>